<keyword evidence="1" id="KW-0812">Transmembrane</keyword>
<feature type="transmembrane region" description="Helical" evidence="1">
    <location>
        <begin position="155"/>
        <end position="181"/>
    </location>
</feature>
<feature type="transmembrane region" description="Helical" evidence="1">
    <location>
        <begin position="114"/>
        <end position="135"/>
    </location>
</feature>
<feature type="transmembrane region" description="Helical" evidence="1">
    <location>
        <begin position="56"/>
        <end position="76"/>
    </location>
</feature>
<dbReference type="PANTHER" id="PTHR33430:SF7">
    <property type="entry name" value="OS07G0240400 PROTEIN"/>
    <property type="match status" value="1"/>
</dbReference>
<accession>M1S189</accession>
<dbReference type="AlphaFoldDB" id="M1S189"/>
<proteinExistence type="evidence at transcript level"/>
<sequence>MTTSIHITALDGVVNVNSLFTFAVFVGLAWNPRDPNNSLISDQTCTPDPRVMEDMISFHIYSFSSFLFSSLVALGLKQAIRLSRNSWTGGGGGGDHDSIAATFLGHVNKGLVRVGMLVSGVGSVMGCVFLMLALINVVQIKLGTLSCESGSGHSFAAVVPLVILVPVALLSYVSVVLYAFIRS</sequence>
<keyword evidence="1" id="KW-0472">Membrane</keyword>
<keyword evidence="1" id="KW-1133">Transmembrane helix</keyword>
<evidence type="ECO:0000256" key="1">
    <source>
        <dbReference type="SAM" id="Phobius"/>
    </source>
</evidence>
<dbReference type="EMBL" id="KC175436">
    <property type="protein sequence ID" value="AGG38117.1"/>
    <property type="molecule type" value="mRNA"/>
</dbReference>
<feature type="transmembrane region" description="Helical" evidence="1">
    <location>
        <begin position="12"/>
        <end position="30"/>
    </location>
</feature>
<protein>
    <submittedName>
        <fullName evidence="2">Maternal effect embryo arrest 60 protein</fullName>
    </submittedName>
</protein>
<name>M1S189_9ROSI</name>
<dbReference type="PANTHER" id="PTHR33430">
    <property type="entry name" value="MATERNAL EFFECT EMBRYO ARREST PROTEIN"/>
    <property type="match status" value="1"/>
</dbReference>
<reference evidence="2" key="1">
    <citation type="submission" date="2012-11" db="EMBL/GenBank/DDBJ databases">
        <title>Gene cloning of MEE family from embryogenic callus in dimocarpus longan.</title>
        <authorList>
            <person name="Lu B.G."/>
            <person name="Lai Z.X."/>
        </authorList>
    </citation>
    <scope>NUCLEOTIDE SEQUENCE</scope>
    <source>
        <tissue evidence="2">Embryogenic callus</tissue>
    </source>
</reference>
<evidence type="ECO:0000313" key="2">
    <source>
        <dbReference type="EMBL" id="AGG38117.1"/>
    </source>
</evidence>
<organism evidence="2">
    <name type="scientific">Dimocarpus longan</name>
    <dbReference type="NCBI Taxonomy" id="128017"/>
    <lineage>
        <taxon>Eukaryota</taxon>
        <taxon>Viridiplantae</taxon>
        <taxon>Streptophyta</taxon>
        <taxon>Embryophyta</taxon>
        <taxon>Tracheophyta</taxon>
        <taxon>Spermatophyta</taxon>
        <taxon>Magnoliopsida</taxon>
        <taxon>eudicotyledons</taxon>
        <taxon>Gunneridae</taxon>
        <taxon>Pentapetalae</taxon>
        <taxon>rosids</taxon>
        <taxon>malvids</taxon>
        <taxon>Sapindales</taxon>
        <taxon>Sapindaceae</taxon>
        <taxon>Dimocarpus</taxon>
    </lineage>
</organism>